<dbReference type="Pfam" id="PF04453">
    <property type="entry name" value="LptD"/>
    <property type="match status" value="1"/>
</dbReference>
<dbReference type="Pfam" id="PF19838">
    <property type="entry name" value="LptD_2"/>
    <property type="match status" value="1"/>
</dbReference>
<protein>
    <submittedName>
        <fullName evidence="4">LPS assembly protein LptD</fullName>
    </submittedName>
</protein>
<dbReference type="InterPro" id="IPR045659">
    <property type="entry name" value="LptD_2"/>
</dbReference>
<dbReference type="GO" id="GO:0009279">
    <property type="term" value="C:cell outer membrane"/>
    <property type="evidence" value="ECO:0007669"/>
    <property type="project" value="InterPro"/>
</dbReference>
<feature type="region of interest" description="Disordered" evidence="1">
    <location>
        <begin position="1"/>
        <end position="49"/>
    </location>
</feature>
<proteinExistence type="inferred from homology"/>
<dbReference type="GO" id="GO:1990351">
    <property type="term" value="C:transporter complex"/>
    <property type="evidence" value="ECO:0007669"/>
    <property type="project" value="TreeGrafter"/>
</dbReference>
<feature type="domain" description="LPS-assembly protein LptD central" evidence="3">
    <location>
        <begin position="201"/>
        <end position="374"/>
    </location>
</feature>
<evidence type="ECO:0000256" key="1">
    <source>
        <dbReference type="SAM" id="MobiDB-lite"/>
    </source>
</evidence>
<evidence type="ECO:0000313" key="4">
    <source>
        <dbReference type="EMBL" id="UWZ86234.1"/>
    </source>
</evidence>
<sequence>MAQTLTNALPPAQSGTSSSNQPSNSSLPDDPGQEVIPVAQPEPAPVTGVPVSWKADRQTWAANTATLYGVTEFHYRDYVISADKVTYNQVSTELEAEGHLEVRGGPDDVVLTASRGTMRLNDHTARFYDVTGTMGVRGSGRNVVYSTANPFIISARVLIQAGERDYRVVDGTMTNCRLPNPDWQLLAKTINVKEGQASAKNTYFKFLGVPLFYLPYMKHPTEETGRQSGFLIPVFSVGSSIRGFTLGEQYYLVLNRSMDMVVGTEYYSRRGWAPNGDFRYKGPGLDHLTVRWNALFDRGFYYQPKPDAPPVHVNQGGADINALVRKDFSPETRIAGNVEYLSNYTYRLVFNDSYWQAINSQVKSDLAWTRAHNGYVPSVETARLQTFVSPNAGNGTAPPSDADSQFNEVRILHLPSVRFDVLDRPLESPTSPLYWGLGSSIAHMSRSEPNFHAHNDGRLDFYPHLSLPIVGAGWSIVPQVALRGTWYTTSQVPDLVGTHSGVPAVRHEPLHRLYGEAALDLRPPALERDFAIGKSGKVLRHVIEPELTYHFVGGIGEKARDVLLVDTTDIPTDTNEVGFSLTQRFYVRPRLCTGAAKAENPGCDSRPREWASWQILQRYFLDPTFGGALIPGRRNVFSSTLDLTGVAFLTEPRNLSPLVSRLRFEAIHNLRVEWDLDYDPKPGRFGADNVFAGYSWGITTIGVGHALLNAPNEQGSKASLSQSQQLDPFIQIGRQNRVGFNLAMNGGYDFVNGALQYGGIQAVYNWDCCGLTVGYRRFALGTVRDETQYLYSFTLANFGSVGDIRRSNAVFRDPGAIPAY</sequence>
<keyword evidence="5" id="KW-1185">Reference proteome</keyword>
<name>A0A9J7BWP4_9BACT</name>
<accession>A0A9J7BWP4</accession>
<dbReference type="KEGG" id="orp:MOP44_09870"/>
<dbReference type="InterPro" id="IPR007543">
    <property type="entry name" value="LptD_C"/>
</dbReference>
<dbReference type="AlphaFoldDB" id="A0A9J7BWP4"/>
<dbReference type="GO" id="GO:0015920">
    <property type="term" value="P:lipopolysaccharide transport"/>
    <property type="evidence" value="ECO:0007669"/>
    <property type="project" value="InterPro"/>
</dbReference>
<dbReference type="InterPro" id="IPR050218">
    <property type="entry name" value="LptD"/>
</dbReference>
<dbReference type="HAMAP" id="MF_01411">
    <property type="entry name" value="LPS_assembly_LptD"/>
    <property type="match status" value="1"/>
</dbReference>
<evidence type="ECO:0000313" key="5">
    <source>
        <dbReference type="Proteomes" id="UP001059380"/>
    </source>
</evidence>
<dbReference type="PANTHER" id="PTHR30189:SF1">
    <property type="entry name" value="LPS-ASSEMBLY PROTEIN LPTD"/>
    <property type="match status" value="1"/>
</dbReference>
<feature type="domain" description="LptD C-terminal" evidence="2">
    <location>
        <begin position="435"/>
        <end position="570"/>
    </location>
</feature>
<dbReference type="EMBL" id="CP093313">
    <property type="protein sequence ID" value="UWZ86234.1"/>
    <property type="molecule type" value="Genomic_DNA"/>
</dbReference>
<evidence type="ECO:0000259" key="3">
    <source>
        <dbReference type="Pfam" id="PF19838"/>
    </source>
</evidence>
<dbReference type="RefSeq" id="WP_260795878.1">
    <property type="nucleotide sequence ID" value="NZ_CP093313.1"/>
</dbReference>
<dbReference type="PANTHER" id="PTHR30189">
    <property type="entry name" value="LPS-ASSEMBLY PROTEIN"/>
    <property type="match status" value="1"/>
</dbReference>
<dbReference type="InterPro" id="IPR020889">
    <property type="entry name" value="LipoPS_assembly_LptD"/>
</dbReference>
<feature type="compositionally biased region" description="Low complexity" evidence="1">
    <location>
        <begin position="13"/>
        <end position="26"/>
    </location>
</feature>
<dbReference type="GO" id="GO:0043165">
    <property type="term" value="P:Gram-negative-bacterium-type cell outer membrane assembly"/>
    <property type="evidence" value="ECO:0007669"/>
    <property type="project" value="InterPro"/>
</dbReference>
<reference evidence="4" key="1">
    <citation type="submission" date="2021-04" db="EMBL/GenBank/DDBJ databases">
        <title>Phylogenetic analysis of Acidobacteriaceae.</title>
        <authorList>
            <person name="Qiu L."/>
            <person name="Zhang Q."/>
        </authorList>
    </citation>
    <scope>NUCLEOTIDE SEQUENCE</scope>
    <source>
        <strain evidence="4">DSM 25168</strain>
    </source>
</reference>
<organism evidence="4 5">
    <name type="scientific">Occallatibacter riparius</name>
    <dbReference type="NCBI Taxonomy" id="1002689"/>
    <lineage>
        <taxon>Bacteria</taxon>
        <taxon>Pseudomonadati</taxon>
        <taxon>Acidobacteriota</taxon>
        <taxon>Terriglobia</taxon>
        <taxon>Terriglobales</taxon>
        <taxon>Acidobacteriaceae</taxon>
        <taxon>Occallatibacter</taxon>
    </lineage>
</organism>
<gene>
    <name evidence="4" type="primary">lptD</name>
    <name evidence="4" type="ORF">MOP44_09870</name>
</gene>
<evidence type="ECO:0000259" key="2">
    <source>
        <dbReference type="Pfam" id="PF04453"/>
    </source>
</evidence>
<dbReference type="Proteomes" id="UP001059380">
    <property type="component" value="Chromosome"/>
</dbReference>